<comment type="catalytic activity">
    <reaction evidence="15">
        <text>O-phospho-L-threonine + H(+) = (R)-1-aminopropan-2-yl phosphate + CO2</text>
        <dbReference type="Rhea" id="RHEA:11492"/>
        <dbReference type="ChEBI" id="CHEBI:15378"/>
        <dbReference type="ChEBI" id="CHEBI:16526"/>
        <dbReference type="ChEBI" id="CHEBI:58563"/>
        <dbReference type="ChEBI" id="CHEBI:58675"/>
        <dbReference type="EC" id="4.1.1.81"/>
    </reaction>
</comment>
<dbReference type="InterPro" id="IPR004838">
    <property type="entry name" value="NHTrfase_class1_PyrdxlP-BS"/>
</dbReference>
<comment type="catalytic activity">
    <reaction evidence="14">
        <text>L-histidinol phosphate + 2-oxoglutarate = 3-(imidazol-4-yl)-2-oxopropyl phosphate + L-glutamate</text>
        <dbReference type="Rhea" id="RHEA:23744"/>
        <dbReference type="ChEBI" id="CHEBI:16810"/>
        <dbReference type="ChEBI" id="CHEBI:29985"/>
        <dbReference type="ChEBI" id="CHEBI:57766"/>
        <dbReference type="ChEBI" id="CHEBI:57980"/>
        <dbReference type="EC" id="2.6.1.9"/>
    </reaction>
</comment>
<evidence type="ECO:0000256" key="7">
    <source>
        <dbReference type="ARBA" id="ARBA00022573"/>
    </source>
</evidence>
<evidence type="ECO:0000256" key="1">
    <source>
        <dbReference type="ARBA" id="ARBA00003444"/>
    </source>
</evidence>
<name>A0A6I1FN35_9BACI</name>
<dbReference type="InterPro" id="IPR015424">
    <property type="entry name" value="PyrdxlP-dep_Trfase"/>
</dbReference>
<accession>A0A6I1FN35</accession>
<comment type="similarity">
    <text evidence="4">Belongs to the class-II pyridoxal-phosphate-dependent aminotransferase family. Histidinol-phosphate aminotransferase subfamily.</text>
</comment>
<comment type="function">
    <text evidence="1">Decarboxylates L-threonine-O-3-phosphate to yield (R)-1-amino-2-propanol O-2-phosphate, the precursor for the linkage between the nucleotide loop and the corrin ring in cobalamin.</text>
</comment>
<dbReference type="RefSeq" id="WP_152153335.1">
    <property type="nucleotide sequence ID" value="NZ_WEIO01000009.1"/>
</dbReference>
<keyword evidence="10" id="KW-0808">Transferase</keyword>
<dbReference type="EC" id="4.1.1.81" evidence="5"/>
<keyword evidence="8" id="KW-0032">Aminotransferase</keyword>
<feature type="domain" description="Aminotransferase class I/classII large" evidence="16">
    <location>
        <begin position="24"/>
        <end position="348"/>
    </location>
</feature>
<reference evidence="17 18" key="1">
    <citation type="submission" date="2019-10" db="EMBL/GenBank/DDBJ databases">
        <title>Bacillus aerolatum sp. nov., isolated from bioaerosol of sport playgrounds.</title>
        <authorList>
            <person name="Chen P."/>
            <person name="Zhang G."/>
        </authorList>
    </citation>
    <scope>NUCLEOTIDE SEQUENCE [LARGE SCALE GENOMIC DNA]</scope>
    <source>
        <strain evidence="17 18">CX253</strain>
    </source>
</reference>
<dbReference type="CDD" id="cd00609">
    <property type="entry name" value="AAT_like"/>
    <property type="match status" value="1"/>
</dbReference>
<evidence type="ECO:0000256" key="10">
    <source>
        <dbReference type="ARBA" id="ARBA00022679"/>
    </source>
</evidence>
<comment type="pathway">
    <text evidence="3">Amino-acid biosynthesis; L-histidine biosynthesis; L-histidine from 5-phospho-alpha-D-ribose 1-diphosphate: step 7/9.</text>
</comment>
<dbReference type="NCBIfam" id="TIGR01140">
    <property type="entry name" value="L_thr_O3P_dcar"/>
    <property type="match status" value="1"/>
</dbReference>
<dbReference type="EMBL" id="WEIO01000009">
    <property type="protein sequence ID" value="KAB7705373.1"/>
    <property type="molecule type" value="Genomic_DNA"/>
</dbReference>
<dbReference type="GO" id="GO:0048472">
    <property type="term" value="F:threonine-phosphate decarboxylase activity"/>
    <property type="evidence" value="ECO:0007669"/>
    <property type="project" value="UniProtKB-EC"/>
</dbReference>
<dbReference type="AlphaFoldDB" id="A0A6I1FN35"/>
<organism evidence="17 18">
    <name type="scientific">Bacillus aerolatus</name>
    <dbReference type="NCBI Taxonomy" id="2653354"/>
    <lineage>
        <taxon>Bacteria</taxon>
        <taxon>Bacillati</taxon>
        <taxon>Bacillota</taxon>
        <taxon>Bacilli</taxon>
        <taxon>Bacillales</taxon>
        <taxon>Bacillaceae</taxon>
        <taxon>Bacillus</taxon>
    </lineage>
</organism>
<evidence type="ECO:0000256" key="9">
    <source>
        <dbReference type="ARBA" id="ARBA00022605"/>
    </source>
</evidence>
<dbReference type="GO" id="GO:0000105">
    <property type="term" value="P:L-histidine biosynthetic process"/>
    <property type="evidence" value="ECO:0007669"/>
    <property type="project" value="UniProtKB-KW"/>
</dbReference>
<keyword evidence="18" id="KW-1185">Reference proteome</keyword>
<dbReference type="InterPro" id="IPR050106">
    <property type="entry name" value="HistidinolP_aminotransfase"/>
</dbReference>
<dbReference type="SUPFAM" id="SSF53383">
    <property type="entry name" value="PLP-dependent transferases"/>
    <property type="match status" value="1"/>
</dbReference>
<evidence type="ECO:0000256" key="8">
    <source>
        <dbReference type="ARBA" id="ARBA00022576"/>
    </source>
</evidence>
<evidence type="ECO:0000256" key="12">
    <source>
        <dbReference type="ARBA" id="ARBA00023102"/>
    </source>
</evidence>
<evidence type="ECO:0000256" key="11">
    <source>
        <dbReference type="ARBA" id="ARBA00022898"/>
    </source>
</evidence>
<keyword evidence="9" id="KW-0028">Amino-acid biosynthesis</keyword>
<dbReference type="PANTHER" id="PTHR43643:SF6">
    <property type="entry name" value="HISTIDINOL-PHOSPHATE AMINOTRANSFERASE"/>
    <property type="match status" value="1"/>
</dbReference>
<proteinExistence type="inferred from homology"/>
<dbReference type="PANTHER" id="PTHR43643">
    <property type="entry name" value="HISTIDINOL-PHOSPHATE AMINOTRANSFERASE 2"/>
    <property type="match status" value="1"/>
</dbReference>
<protein>
    <recommendedName>
        <fullName evidence="13">L-threonine-O-3-phosphate decarboxylase</fullName>
        <ecNumber evidence="6">2.6.1.9</ecNumber>
        <ecNumber evidence="5">4.1.1.81</ecNumber>
    </recommendedName>
</protein>
<keyword evidence="11" id="KW-0663">Pyridoxal phosphate</keyword>
<comment type="pathway">
    <text evidence="2">Cofactor biosynthesis; adenosylcobalamin biosynthesis.</text>
</comment>
<dbReference type="InterPro" id="IPR015421">
    <property type="entry name" value="PyrdxlP-dep_Trfase_major"/>
</dbReference>
<dbReference type="Pfam" id="PF00155">
    <property type="entry name" value="Aminotran_1_2"/>
    <property type="match status" value="1"/>
</dbReference>
<dbReference type="InterPro" id="IPR015422">
    <property type="entry name" value="PyrdxlP-dep_Trfase_small"/>
</dbReference>
<evidence type="ECO:0000259" key="16">
    <source>
        <dbReference type="Pfam" id="PF00155"/>
    </source>
</evidence>
<evidence type="ECO:0000256" key="13">
    <source>
        <dbReference type="ARBA" id="ARBA00029996"/>
    </source>
</evidence>
<evidence type="ECO:0000313" key="18">
    <source>
        <dbReference type="Proteomes" id="UP000429595"/>
    </source>
</evidence>
<sequence>MDLPAHGSNPARLYEKMNMEKPTQLIDFSVNVNPFGPPPAISKQWGSWLSVVSDYPDPAGKSVVRLLAGQNGVNESQVILGNGAAEIIQFLGQLWRGQQVVIVQPAFSEYETACRAYDCEIDFVFAEENGTLPVGDILIKAQEAAAIFICTPNNPSGVAFSEKEIMQLLDELQLTGCYVVIDEAFYDFAGSFTFASVLHKYPQLIVLRSLTKMYAIAGLRIGYLLASDAIAKQVARFRPHWNVNALALKAAEVVLADSSFADWTRQNIIEERKRMFEFLKQEGFHFTRSVVNFYLLRDPELEDQQPLFIFLLERGFVLRHTYNYPGLSGKWLRAAVKTKEENNKLKEALQQWKKQS</sequence>
<dbReference type="Proteomes" id="UP000429595">
    <property type="component" value="Unassembled WGS sequence"/>
</dbReference>
<evidence type="ECO:0000256" key="5">
    <source>
        <dbReference type="ARBA" id="ARBA00012285"/>
    </source>
</evidence>
<dbReference type="EC" id="2.6.1.9" evidence="6"/>
<dbReference type="UniPathway" id="UPA00148"/>
<dbReference type="GO" id="GO:0004400">
    <property type="term" value="F:histidinol-phosphate transaminase activity"/>
    <property type="evidence" value="ECO:0007669"/>
    <property type="project" value="UniProtKB-EC"/>
</dbReference>
<evidence type="ECO:0000256" key="2">
    <source>
        <dbReference type="ARBA" id="ARBA00004953"/>
    </source>
</evidence>
<evidence type="ECO:0000256" key="4">
    <source>
        <dbReference type="ARBA" id="ARBA00007970"/>
    </source>
</evidence>
<evidence type="ECO:0000313" key="17">
    <source>
        <dbReference type="EMBL" id="KAB7705373.1"/>
    </source>
</evidence>
<dbReference type="Gene3D" id="3.90.1150.10">
    <property type="entry name" value="Aspartate Aminotransferase, domain 1"/>
    <property type="match status" value="1"/>
</dbReference>
<keyword evidence="7" id="KW-0169">Cobalamin biosynthesis</keyword>
<comment type="caution">
    <text evidence="17">The sequence shown here is derived from an EMBL/GenBank/DDBJ whole genome shotgun (WGS) entry which is preliminary data.</text>
</comment>
<gene>
    <name evidence="17" type="ORF">F9802_14845</name>
</gene>
<evidence type="ECO:0000256" key="6">
    <source>
        <dbReference type="ARBA" id="ARBA00012748"/>
    </source>
</evidence>
<dbReference type="PROSITE" id="PS00105">
    <property type="entry name" value="AA_TRANSFER_CLASS_1"/>
    <property type="match status" value="1"/>
</dbReference>
<keyword evidence="12" id="KW-0368">Histidine biosynthesis</keyword>
<keyword evidence="17" id="KW-0456">Lyase</keyword>
<evidence type="ECO:0000256" key="3">
    <source>
        <dbReference type="ARBA" id="ARBA00005011"/>
    </source>
</evidence>
<dbReference type="Gene3D" id="3.40.640.10">
    <property type="entry name" value="Type I PLP-dependent aspartate aminotransferase-like (Major domain)"/>
    <property type="match status" value="1"/>
</dbReference>
<dbReference type="InterPro" id="IPR005860">
    <property type="entry name" value="CobD"/>
</dbReference>
<dbReference type="GO" id="GO:0030170">
    <property type="term" value="F:pyridoxal phosphate binding"/>
    <property type="evidence" value="ECO:0007669"/>
    <property type="project" value="InterPro"/>
</dbReference>
<dbReference type="InterPro" id="IPR004839">
    <property type="entry name" value="Aminotransferase_I/II_large"/>
</dbReference>
<evidence type="ECO:0000256" key="15">
    <source>
        <dbReference type="ARBA" id="ARBA00048531"/>
    </source>
</evidence>
<dbReference type="GO" id="GO:0009236">
    <property type="term" value="P:cobalamin biosynthetic process"/>
    <property type="evidence" value="ECO:0007669"/>
    <property type="project" value="UniProtKB-UniPathway"/>
</dbReference>
<evidence type="ECO:0000256" key="14">
    <source>
        <dbReference type="ARBA" id="ARBA00047481"/>
    </source>
</evidence>